<evidence type="ECO:0000313" key="10">
    <source>
        <dbReference type="Proteomes" id="UP000000231"/>
    </source>
</evidence>
<dbReference type="Pfam" id="PF09594">
    <property type="entry name" value="GT87"/>
    <property type="match status" value="1"/>
</dbReference>
<feature type="transmembrane region" description="Helical" evidence="8">
    <location>
        <begin position="88"/>
        <end position="109"/>
    </location>
</feature>
<comment type="similarity">
    <text evidence="7">Belongs to the glycosyltransferase 87 family.</text>
</comment>
<feature type="transmembrane region" description="Helical" evidence="8">
    <location>
        <begin position="121"/>
        <end position="138"/>
    </location>
</feature>
<evidence type="ECO:0008006" key="11">
    <source>
        <dbReference type="Google" id="ProtNLM"/>
    </source>
</evidence>
<keyword evidence="10" id="KW-1185">Reference proteome</keyword>
<feature type="transmembrane region" description="Helical" evidence="8">
    <location>
        <begin position="318"/>
        <end position="336"/>
    </location>
</feature>
<evidence type="ECO:0000256" key="2">
    <source>
        <dbReference type="ARBA" id="ARBA00022475"/>
    </source>
</evidence>
<evidence type="ECO:0000256" key="8">
    <source>
        <dbReference type="SAM" id="Phobius"/>
    </source>
</evidence>
<feature type="transmembrane region" description="Helical" evidence="8">
    <location>
        <begin position="192"/>
        <end position="210"/>
    </location>
</feature>
<evidence type="ECO:0000256" key="7">
    <source>
        <dbReference type="ARBA" id="ARBA00024033"/>
    </source>
</evidence>
<gene>
    <name evidence="9" type="ordered locus">Pnuc_0331</name>
</gene>
<proteinExistence type="inferred from homology"/>
<feature type="transmembrane region" description="Helical" evidence="8">
    <location>
        <begin position="348"/>
        <end position="367"/>
    </location>
</feature>
<dbReference type="AlphaFoldDB" id="A4SVN8"/>
<sequence length="389" mass="43914">MREKAFFRYLPIMVLGIFAVISVAKGIQNALVFSQDFQWSPTVLFLEGINPYQYFLNGNIDNRIILSQAPNYAHLAYFICAPFAIMDWWYAKLIWALTNILLAIVCVNIISKEVELTKRDILIVLFVFLASASLRNTISNGQHSLVVLLAFCAFFLRPLGLRLFLMGFAYFKYSFMPVLSVFILFKHGIKGFFISCISCMLGWLAFSIVLSEPPLTALLEPLKVGSSSVGLGTADLMSFSEVFGFTKNSAPYLMFTYGIPAVVSVLIAYVIAKKETVCRLQTLSLLCIGSLMTVKHLPYDFVVLLPAFVLAYQNKKTLQGKIALGLILFFWFGIKYEFQLSELINVKIEYFIGLNFCGLLMLFIYFLKQASSVQKAIKYPNSETHYSTS</sequence>
<dbReference type="GO" id="GO:0005886">
    <property type="term" value="C:plasma membrane"/>
    <property type="evidence" value="ECO:0007669"/>
    <property type="project" value="UniProtKB-SubCell"/>
</dbReference>
<feature type="transmembrane region" description="Helical" evidence="8">
    <location>
        <begin position="252"/>
        <end position="271"/>
    </location>
</feature>
<keyword evidence="5 8" id="KW-1133">Transmembrane helix</keyword>
<accession>A4SVN8</accession>
<dbReference type="GO" id="GO:0016758">
    <property type="term" value="F:hexosyltransferase activity"/>
    <property type="evidence" value="ECO:0007669"/>
    <property type="project" value="InterPro"/>
</dbReference>
<keyword evidence="6 8" id="KW-0472">Membrane</keyword>
<protein>
    <recommendedName>
        <fullName evidence="11">DUF2029 domain-containing protein</fullName>
    </recommendedName>
</protein>
<dbReference type="eggNOG" id="ENOG502ZZYF">
    <property type="taxonomic scope" value="Bacteria"/>
</dbReference>
<evidence type="ECO:0000256" key="6">
    <source>
        <dbReference type="ARBA" id="ARBA00023136"/>
    </source>
</evidence>
<keyword evidence="2" id="KW-1003">Cell membrane</keyword>
<dbReference type="Proteomes" id="UP000000231">
    <property type="component" value="Chromosome"/>
</dbReference>
<dbReference type="RefSeq" id="WP_011902177.1">
    <property type="nucleotide sequence ID" value="NC_009379.1"/>
</dbReference>
<dbReference type="GeneID" id="31480679"/>
<evidence type="ECO:0000256" key="1">
    <source>
        <dbReference type="ARBA" id="ARBA00004651"/>
    </source>
</evidence>
<name>A4SVN8_POLAQ</name>
<keyword evidence="4 8" id="KW-0812">Transmembrane</keyword>
<organism evidence="9 10">
    <name type="scientific">Polynucleobacter asymbioticus (strain DSM 18221 / CIP 109841 / QLW-P1DMWA-1)</name>
    <name type="common">Polynucleobacter necessarius subsp. asymbioticus</name>
    <dbReference type="NCBI Taxonomy" id="312153"/>
    <lineage>
        <taxon>Bacteria</taxon>
        <taxon>Pseudomonadati</taxon>
        <taxon>Pseudomonadota</taxon>
        <taxon>Betaproteobacteria</taxon>
        <taxon>Burkholderiales</taxon>
        <taxon>Burkholderiaceae</taxon>
        <taxon>Polynucleobacter</taxon>
    </lineage>
</organism>
<keyword evidence="3" id="KW-0808">Transferase</keyword>
<evidence type="ECO:0000256" key="5">
    <source>
        <dbReference type="ARBA" id="ARBA00022989"/>
    </source>
</evidence>
<dbReference type="EMBL" id="CP000655">
    <property type="protein sequence ID" value="ABP33552.1"/>
    <property type="molecule type" value="Genomic_DNA"/>
</dbReference>
<dbReference type="HOGENOM" id="CLU_709512_0_0_4"/>
<reference evidence="9 10" key="1">
    <citation type="journal article" date="2012" name="Stand. Genomic Sci.">
        <title>Complete genome sequence of Polynucleobacter necessarius subsp. asymbioticus type strain (QLW-P1DMWA-1(T)).</title>
        <authorList>
            <person name="Meincke L."/>
            <person name="Copeland A."/>
            <person name="Lapidus A."/>
            <person name="Lucas S."/>
            <person name="Berry K.W."/>
            <person name="Del Rio T.G."/>
            <person name="Hammon N."/>
            <person name="Dalin E."/>
            <person name="Tice H."/>
            <person name="Pitluck S."/>
            <person name="Richardson P."/>
            <person name="Bruce D."/>
            <person name="Goodwin L."/>
            <person name="Han C."/>
            <person name="Tapia R."/>
            <person name="Detter J.C."/>
            <person name="Schmutz J."/>
            <person name="Brettin T."/>
            <person name="Larimer F."/>
            <person name="Land M."/>
            <person name="Hauser L."/>
            <person name="Kyrpides N.C."/>
            <person name="Ivanova N."/>
            <person name="Goker M."/>
            <person name="Woyke T."/>
            <person name="Wu Q.L."/>
            <person name="Pockl M."/>
            <person name="Hahn M.W."/>
            <person name="Klenk H.P."/>
        </authorList>
    </citation>
    <scope>NUCLEOTIDE SEQUENCE [LARGE SCALE GENOMIC DNA]</scope>
    <source>
        <strain evidence="10">DSM 18221 / CIP 109841 / QLW-P1DMWA-1</strain>
    </source>
</reference>
<dbReference type="KEGG" id="pnu:Pnuc_0331"/>
<evidence type="ECO:0000313" key="9">
    <source>
        <dbReference type="EMBL" id="ABP33552.1"/>
    </source>
</evidence>
<evidence type="ECO:0000256" key="4">
    <source>
        <dbReference type="ARBA" id="ARBA00022692"/>
    </source>
</evidence>
<evidence type="ECO:0000256" key="3">
    <source>
        <dbReference type="ARBA" id="ARBA00022679"/>
    </source>
</evidence>
<comment type="subcellular location">
    <subcellularLocation>
        <location evidence="1">Cell membrane</location>
        <topology evidence="1">Multi-pass membrane protein</topology>
    </subcellularLocation>
</comment>
<dbReference type="InterPro" id="IPR018584">
    <property type="entry name" value="GT87"/>
</dbReference>